<keyword evidence="6" id="KW-0472">Membrane</keyword>
<comment type="similarity">
    <text evidence="2">Belongs to the PstS family.</text>
</comment>
<dbReference type="InterPro" id="IPR011862">
    <property type="entry name" value="Phos-bd"/>
</dbReference>
<dbReference type="PANTHER" id="PTHR30570:SF4">
    <property type="entry name" value="PHOSPHATE-BINDING PROTEIN PSTS 1"/>
    <property type="match status" value="1"/>
</dbReference>
<dbReference type="GO" id="GO:0042301">
    <property type="term" value="F:phosphate ion binding"/>
    <property type="evidence" value="ECO:0007669"/>
    <property type="project" value="InterPro"/>
</dbReference>
<accession>A0A1Y3TZZ4</accession>
<dbReference type="RefSeq" id="WP_087186805.1">
    <property type="nucleotide sequence ID" value="NZ_DBEYNO010000031.1"/>
</dbReference>
<dbReference type="InterPro" id="IPR006311">
    <property type="entry name" value="TAT_signal"/>
</dbReference>
<keyword evidence="9" id="KW-1185">Reference proteome</keyword>
<dbReference type="PANTHER" id="PTHR30570">
    <property type="entry name" value="PERIPLASMIC PHOSPHATE BINDING COMPONENT OF PHOSPHATE ABC TRANSPORTER"/>
    <property type="match status" value="1"/>
</dbReference>
<dbReference type="NCBIfam" id="TIGR02136">
    <property type="entry name" value="ptsS_2"/>
    <property type="match status" value="1"/>
</dbReference>
<dbReference type="Pfam" id="PF12849">
    <property type="entry name" value="PBP_like_2"/>
    <property type="match status" value="1"/>
</dbReference>
<dbReference type="SUPFAM" id="SSF53850">
    <property type="entry name" value="Periplasmic binding protein-like II"/>
    <property type="match status" value="1"/>
</dbReference>
<organism evidence="8 9">
    <name type="scientific">Enorma massiliensis</name>
    <dbReference type="NCBI Taxonomy" id="1472761"/>
    <lineage>
        <taxon>Bacteria</taxon>
        <taxon>Bacillati</taxon>
        <taxon>Actinomycetota</taxon>
        <taxon>Coriobacteriia</taxon>
        <taxon>Coriobacteriales</taxon>
        <taxon>Coriobacteriaceae</taxon>
        <taxon>Enorma</taxon>
    </lineage>
</organism>
<dbReference type="InterPro" id="IPR050811">
    <property type="entry name" value="Phosphate_ABC_transporter"/>
</dbReference>
<evidence type="ECO:0000256" key="2">
    <source>
        <dbReference type="ARBA" id="ARBA00008725"/>
    </source>
</evidence>
<dbReference type="CDD" id="cd13653">
    <property type="entry name" value="PBP2_phosphate_like_1"/>
    <property type="match status" value="1"/>
</dbReference>
<dbReference type="PROSITE" id="PS51318">
    <property type="entry name" value="TAT"/>
    <property type="match status" value="1"/>
</dbReference>
<dbReference type="eggNOG" id="COG0226">
    <property type="taxonomic scope" value="Bacteria"/>
</dbReference>
<evidence type="ECO:0000313" key="8">
    <source>
        <dbReference type="EMBL" id="OUN42154.1"/>
    </source>
</evidence>
<evidence type="ECO:0000256" key="4">
    <source>
        <dbReference type="ARBA" id="ARBA00022475"/>
    </source>
</evidence>
<keyword evidence="4" id="KW-1003">Cell membrane</keyword>
<reference evidence="9" key="1">
    <citation type="submission" date="2017-04" db="EMBL/GenBank/DDBJ databases">
        <title>Function of individual gut microbiota members based on whole genome sequencing of pure cultures obtained from chicken caecum.</title>
        <authorList>
            <person name="Medvecky M."/>
            <person name="Cejkova D."/>
            <person name="Polansky O."/>
            <person name="Karasova D."/>
            <person name="Kubasova T."/>
            <person name="Cizek A."/>
            <person name="Rychlik I."/>
        </authorList>
    </citation>
    <scope>NUCLEOTIDE SEQUENCE [LARGE SCALE GENOMIC DNA]</scope>
    <source>
        <strain evidence="9">An70</strain>
    </source>
</reference>
<dbReference type="Gene3D" id="3.40.190.10">
    <property type="entry name" value="Periplasmic binding protein-like II"/>
    <property type="match status" value="2"/>
</dbReference>
<dbReference type="InterPro" id="IPR024370">
    <property type="entry name" value="PBP_domain"/>
</dbReference>
<proteinExistence type="inferred from homology"/>
<evidence type="ECO:0000256" key="5">
    <source>
        <dbReference type="ARBA" id="ARBA00022729"/>
    </source>
</evidence>
<comment type="caution">
    <text evidence="8">The sequence shown here is derived from an EMBL/GenBank/DDBJ whole genome shotgun (WGS) entry which is preliminary data.</text>
</comment>
<dbReference type="AlphaFoldDB" id="A0A1Y3TZZ4"/>
<feature type="domain" description="PBP" evidence="7">
    <location>
        <begin position="42"/>
        <end position="288"/>
    </location>
</feature>
<evidence type="ECO:0000259" key="7">
    <source>
        <dbReference type="Pfam" id="PF12849"/>
    </source>
</evidence>
<gene>
    <name evidence="8" type="ORF">B5G21_08480</name>
</gene>
<evidence type="ECO:0000313" key="9">
    <source>
        <dbReference type="Proteomes" id="UP000196560"/>
    </source>
</evidence>
<comment type="subcellular location">
    <subcellularLocation>
        <location evidence="1">Cell membrane</location>
    </subcellularLocation>
</comment>
<keyword evidence="5" id="KW-0732">Signal</keyword>
<dbReference type="GO" id="GO:0005886">
    <property type="term" value="C:plasma membrane"/>
    <property type="evidence" value="ECO:0007669"/>
    <property type="project" value="UniProtKB-SubCell"/>
</dbReference>
<evidence type="ECO:0000256" key="1">
    <source>
        <dbReference type="ARBA" id="ARBA00004236"/>
    </source>
</evidence>
<evidence type="ECO:0000256" key="3">
    <source>
        <dbReference type="ARBA" id="ARBA00022448"/>
    </source>
</evidence>
<name>A0A1Y3TZZ4_9ACTN</name>
<dbReference type="STRING" id="1118060.GCA_000311845_00441"/>
<sequence>MFDYSCSRRQFLGFAGGIAAVAGLGLAGCSGQTTTAGSTGSAAAGASLSGTINCGGATSFQPLVEAVAGDFQDANPDVVIAISGGGSGDGISGIVDGSLQIGRSDVFAEEKVDDESQLEGLVDNQVCIVGMGPIVNANVDIDDITTEQLAGIFTGQITDWSEVGGTAGTINVINREAGSGTRATFEAAVLQGAEVPADFTPVAEVDSSGTVVEQVAATEGSISYVAFNYYETNEGIKALSVDGVEPTQENVESGDFNIWAYEHMYTRSDEDEATAAVTQAFIDYIMSEDVQSTTVIEQGFIPVSNMKVKKDVDGNVTPVE</sequence>
<protein>
    <submittedName>
        <fullName evidence="8">Phosphate-binding protein</fullName>
    </submittedName>
</protein>
<evidence type="ECO:0000256" key="6">
    <source>
        <dbReference type="ARBA" id="ARBA00023136"/>
    </source>
</evidence>
<dbReference type="EMBL" id="NFHO01000009">
    <property type="protein sequence ID" value="OUN42154.1"/>
    <property type="molecule type" value="Genomic_DNA"/>
</dbReference>
<dbReference type="Proteomes" id="UP000196560">
    <property type="component" value="Unassembled WGS sequence"/>
</dbReference>
<keyword evidence="3" id="KW-0813">Transport</keyword>